<reference evidence="2" key="1">
    <citation type="submission" date="2022-08" db="UniProtKB">
        <authorList>
            <consortium name="EnsemblMetazoa"/>
        </authorList>
    </citation>
    <scope>IDENTIFICATION</scope>
    <source>
        <strain evidence="2">Israel</strain>
    </source>
</reference>
<dbReference type="AlphaFoldDB" id="A0A1B0D304"/>
<dbReference type="InterPro" id="IPR036915">
    <property type="entry name" value="Cyclin-like_sf"/>
</dbReference>
<organism evidence="2 3">
    <name type="scientific">Phlebotomus papatasi</name>
    <name type="common">Sandfly</name>
    <dbReference type="NCBI Taxonomy" id="29031"/>
    <lineage>
        <taxon>Eukaryota</taxon>
        <taxon>Metazoa</taxon>
        <taxon>Ecdysozoa</taxon>
        <taxon>Arthropoda</taxon>
        <taxon>Hexapoda</taxon>
        <taxon>Insecta</taxon>
        <taxon>Pterygota</taxon>
        <taxon>Neoptera</taxon>
        <taxon>Endopterygota</taxon>
        <taxon>Diptera</taxon>
        <taxon>Nematocera</taxon>
        <taxon>Psychodoidea</taxon>
        <taxon>Psychodidae</taxon>
        <taxon>Phlebotomus</taxon>
        <taxon>Phlebotomus</taxon>
    </lineage>
</organism>
<accession>A0A1B0D304</accession>
<dbReference type="EnsemblMetazoa" id="PPAI001727-RA">
    <property type="protein sequence ID" value="PPAI001727-PA"/>
    <property type="gene ID" value="PPAI001727"/>
</dbReference>
<evidence type="ECO:0000259" key="1">
    <source>
        <dbReference type="Pfam" id="PF00134"/>
    </source>
</evidence>
<evidence type="ECO:0000313" key="2">
    <source>
        <dbReference type="EnsemblMetazoa" id="PPAI001727-PA"/>
    </source>
</evidence>
<name>A0A1B0D304_PHLPP</name>
<dbReference type="VEuPathDB" id="VectorBase:PPAI001727"/>
<proteinExistence type="predicted"/>
<sequence length="300" mass="33803">MLDANDNEITVGARDGAAHVLRCLKMWYDLPPDVLFAAINLVDRFLARMRARPKHMACISVGSLYLCVTQLNMAKIDASDLVAISQCRCTPGDLERMAAIISNKLGVQPSTIPVTALTFVRIYYHMFRNAAFQLGLGDFYDKAISLADLELRLEILICDALCVSVRASELALVLVCTQMDAHVNNYVSSANPMISGLVDFAIELQKMAKIPDPSFFRSHSLVVRTLTQYNAQKKMPYRQRLVWKLSSRTMRILRPTHKLNSHLPTIDEHKTINNSRSLPRHRSCSFSSDDDGEWPTLVYN</sequence>
<dbReference type="VEuPathDB" id="VectorBase:PPAPM1_010262"/>
<dbReference type="PANTHER" id="PTHR10177">
    <property type="entry name" value="CYCLINS"/>
    <property type="match status" value="1"/>
</dbReference>
<dbReference type="Gene3D" id="1.10.472.10">
    <property type="entry name" value="Cyclin-like"/>
    <property type="match status" value="1"/>
</dbReference>
<dbReference type="InterPro" id="IPR006671">
    <property type="entry name" value="Cyclin_N"/>
</dbReference>
<dbReference type="SUPFAM" id="SSF47954">
    <property type="entry name" value="Cyclin-like"/>
    <property type="match status" value="1"/>
</dbReference>
<dbReference type="InterPro" id="IPR039361">
    <property type="entry name" value="Cyclin"/>
</dbReference>
<dbReference type="Pfam" id="PF00134">
    <property type="entry name" value="Cyclin_N"/>
    <property type="match status" value="1"/>
</dbReference>
<protein>
    <recommendedName>
        <fullName evidence="1">Cyclin N-terminal domain-containing protein</fullName>
    </recommendedName>
</protein>
<dbReference type="EMBL" id="AJVK01010812">
    <property type="status" value="NOT_ANNOTATED_CDS"/>
    <property type="molecule type" value="Genomic_DNA"/>
</dbReference>
<feature type="domain" description="Cyclin N-terminal" evidence="1">
    <location>
        <begin position="6"/>
        <end position="106"/>
    </location>
</feature>
<dbReference type="Proteomes" id="UP000092462">
    <property type="component" value="Unassembled WGS sequence"/>
</dbReference>
<evidence type="ECO:0000313" key="3">
    <source>
        <dbReference type="Proteomes" id="UP000092462"/>
    </source>
</evidence>
<keyword evidence="3" id="KW-1185">Reference proteome</keyword>